<reference evidence="1 2" key="1">
    <citation type="journal article" date="2021" name="Commun. Biol.">
        <title>The genome of Shorea leprosula (Dipterocarpaceae) highlights the ecological relevance of drought in aseasonal tropical rainforests.</title>
        <authorList>
            <person name="Ng K.K.S."/>
            <person name="Kobayashi M.J."/>
            <person name="Fawcett J.A."/>
            <person name="Hatakeyama M."/>
            <person name="Paape T."/>
            <person name="Ng C.H."/>
            <person name="Ang C.C."/>
            <person name="Tnah L.H."/>
            <person name="Lee C.T."/>
            <person name="Nishiyama T."/>
            <person name="Sese J."/>
            <person name="O'Brien M.J."/>
            <person name="Copetti D."/>
            <person name="Mohd Noor M.I."/>
            <person name="Ong R.C."/>
            <person name="Putra M."/>
            <person name="Sireger I.Z."/>
            <person name="Indrioko S."/>
            <person name="Kosugi Y."/>
            <person name="Izuno A."/>
            <person name="Isagi Y."/>
            <person name="Lee S.L."/>
            <person name="Shimizu K.K."/>
        </authorList>
    </citation>
    <scope>NUCLEOTIDE SEQUENCE [LARGE SCALE GENOMIC DNA]</scope>
    <source>
        <strain evidence="1">214</strain>
    </source>
</reference>
<name>A0AAV5ILT4_9ROSI</name>
<proteinExistence type="predicted"/>
<accession>A0AAV5ILT4</accession>
<gene>
    <name evidence="1" type="ORF">SLEP1_g12190</name>
</gene>
<protein>
    <submittedName>
        <fullName evidence="1">Uncharacterized protein</fullName>
    </submittedName>
</protein>
<sequence>MDDESDDDTFQYNGGSVAFDESQTIAMPLTEKGSNYFFSDTNDGIQCQNGLAFGNSVNHGLELLPNLNQPSPLLTLNRLDSMPNRRRLQL</sequence>
<organism evidence="1 2">
    <name type="scientific">Rubroshorea leprosula</name>
    <dbReference type="NCBI Taxonomy" id="152421"/>
    <lineage>
        <taxon>Eukaryota</taxon>
        <taxon>Viridiplantae</taxon>
        <taxon>Streptophyta</taxon>
        <taxon>Embryophyta</taxon>
        <taxon>Tracheophyta</taxon>
        <taxon>Spermatophyta</taxon>
        <taxon>Magnoliopsida</taxon>
        <taxon>eudicotyledons</taxon>
        <taxon>Gunneridae</taxon>
        <taxon>Pentapetalae</taxon>
        <taxon>rosids</taxon>
        <taxon>malvids</taxon>
        <taxon>Malvales</taxon>
        <taxon>Dipterocarpaceae</taxon>
        <taxon>Rubroshorea</taxon>
    </lineage>
</organism>
<comment type="caution">
    <text evidence="1">The sequence shown here is derived from an EMBL/GenBank/DDBJ whole genome shotgun (WGS) entry which is preliminary data.</text>
</comment>
<dbReference type="Proteomes" id="UP001054252">
    <property type="component" value="Unassembled WGS sequence"/>
</dbReference>
<evidence type="ECO:0000313" key="2">
    <source>
        <dbReference type="Proteomes" id="UP001054252"/>
    </source>
</evidence>
<keyword evidence="2" id="KW-1185">Reference proteome</keyword>
<evidence type="ECO:0000313" key="1">
    <source>
        <dbReference type="EMBL" id="GKU99322.1"/>
    </source>
</evidence>
<dbReference type="AlphaFoldDB" id="A0AAV5ILT4"/>
<dbReference type="EMBL" id="BPVZ01000014">
    <property type="protein sequence ID" value="GKU99322.1"/>
    <property type="molecule type" value="Genomic_DNA"/>
</dbReference>